<keyword evidence="4" id="KW-1185">Reference proteome</keyword>
<reference evidence="3 4" key="1">
    <citation type="submission" date="2019-01" db="EMBL/GenBank/DDBJ databases">
        <title>Genome sequence of Salinicola endophyticus REST5.</title>
        <authorList>
            <person name="Nascimento F.X."/>
        </authorList>
    </citation>
    <scope>NUCLEOTIDE SEQUENCE [LARGE SCALE GENOMIC DNA]</scope>
    <source>
        <strain evidence="3 4">REST5</strain>
    </source>
</reference>
<sequence length="873" mass="96254">MVRQEAGLDAGRMCPSKGSKAAMAEIDTLTRPWLGDYETESGFDLLVTSRGSLRRRWQPLLTALERLDPDTLAQRVEEIQRLLHENGVTYGRSADDPESLRQWRLDPLPLVITPTEWQGLEGALLQRMRLLDALLADIYGPRRMLEEGVLPADALFANPGFLLACDRLYGKRGPALSLLAVDLSRDSEGRWCVLADHLQTPTGMGFALENRIAMARAFPGVYRNAPLRRLAGFLERQHHALGALSPLTLDQPRIALLAPGSAHASHFEHAYLANYLNLALVEGSDLVVRDARVWMRTLGGLEPVDVLLKQIGDAWSDPLELEADSLIGVPGLLAAIRGGGVGVANPPGVGVLENPLIAAYLPRLCERLLGEPLAMAGPESHWCGETAGLAWALADFERLRFQRVDAGHAISEPKTLSPAARAALREALVANPERYVASRPLEGATAPFMTHVGGSLTPATFNLRCFVQARYDDHRHPAGFEAMPGGVAWQGLPGAEMATSQCVKDVWVSATSPQPHVSRLRRASQPFVVTRDGADLPSRVAESLFWLGRYGERLDGHARLLREAIYRLMEQDQESLADPALDDLLRLLGLERGLVDPVQSRFQHDREQLLSLFKESHPEALPNLLARLVANGRAVRDHLGDDAWRVFNQLHQEGVRLPQAGIHEGRRAVEALITQSAAFFGFCNETMPHHYGWRFLDIGRFIERAMLTLRLLRVALIEAPQAAPEADGAPLAGDGLWEVVLATTDNASAYRRRYRSELYPAAILDLLLFDEGNPRSIGYMFKRLERQIAHLPQPQDTPYRSDEARLLIRARAALHLADLDALAESALLPQARQALSTLLDALAEPLAALSQAIEHSHFSHAEAPRQLIPMQAP</sequence>
<dbReference type="InterPro" id="IPR051680">
    <property type="entry name" value="ATP-dep_Glu-Cys_Ligase-2"/>
</dbReference>
<evidence type="ECO:0000313" key="4">
    <source>
        <dbReference type="Proteomes" id="UP001321526"/>
    </source>
</evidence>
<evidence type="ECO:0000259" key="2">
    <source>
        <dbReference type="Pfam" id="PF14403"/>
    </source>
</evidence>
<evidence type="ECO:0008006" key="5">
    <source>
        <dbReference type="Google" id="ProtNLM"/>
    </source>
</evidence>
<name>A0ABY8FJQ7_9GAMM</name>
<dbReference type="Pfam" id="PF04168">
    <property type="entry name" value="Alpha-E"/>
    <property type="match status" value="1"/>
</dbReference>
<proteinExistence type="predicted"/>
<accession>A0ABY8FJQ7</accession>
<dbReference type="Proteomes" id="UP001321526">
    <property type="component" value="Chromosome"/>
</dbReference>
<evidence type="ECO:0000259" key="1">
    <source>
        <dbReference type="Pfam" id="PF04168"/>
    </source>
</evidence>
<organism evidence="3 4">
    <name type="scientific">Salinicola endophyticus</name>
    <dbReference type="NCBI Taxonomy" id="1949083"/>
    <lineage>
        <taxon>Bacteria</taxon>
        <taxon>Pseudomonadati</taxon>
        <taxon>Pseudomonadota</taxon>
        <taxon>Gammaproteobacteria</taxon>
        <taxon>Oceanospirillales</taxon>
        <taxon>Halomonadaceae</taxon>
        <taxon>Salinicola</taxon>
    </lineage>
</organism>
<dbReference type="EMBL" id="CP035631">
    <property type="protein sequence ID" value="WFF43040.1"/>
    <property type="molecule type" value="Genomic_DNA"/>
</dbReference>
<dbReference type="InterPro" id="IPR025841">
    <property type="entry name" value="CP_ATPgrasp_2"/>
</dbReference>
<protein>
    <recommendedName>
        <fullName evidence="5">DUF403 domain-containing protein</fullName>
    </recommendedName>
</protein>
<dbReference type="PANTHER" id="PTHR34595:SF2">
    <property type="entry name" value="BLR2978 PROTEIN"/>
    <property type="match status" value="1"/>
</dbReference>
<dbReference type="Pfam" id="PF14403">
    <property type="entry name" value="CP_ATPgrasp_2"/>
    <property type="match status" value="1"/>
</dbReference>
<dbReference type="Gene3D" id="3.40.50.11290">
    <property type="match status" value="1"/>
</dbReference>
<gene>
    <name evidence="3" type="ORF">EVC62_16940</name>
</gene>
<dbReference type="PANTHER" id="PTHR34595">
    <property type="entry name" value="BLR5612 PROTEIN"/>
    <property type="match status" value="1"/>
</dbReference>
<evidence type="ECO:0000313" key="3">
    <source>
        <dbReference type="EMBL" id="WFF43040.1"/>
    </source>
</evidence>
<dbReference type="InterPro" id="IPR007296">
    <property type="entry name" value="DUF403"/>
</dbReference>
<dbReference type="SUPFAM" id="SSF56059">
    <property type="entry name" value="Glutathione synthetase ATP-binding domain-like"/>
    <property type="match status" value="1"/>
</dbReference>
<feature type="domain" description="Circularly permuted ATP-grasp type 2" evidence="2">
    <location>
        <begin position="109"/>
        <end position="487"/>
    </location>
</feature>
<feature type="domain" description="DUF403" evidence="1">
    <location>
        <begin position="536"/>
        <end position="858"/>
    </location>
</feature>